<feature type="chain" id="PRO_5015173712" evidence="1">
    <location>
        <begin position="23"/>
        <end position="216"/>
    </location>
</feature>
<dbReference type="RefSeq" id="WP_106705992.1">
    <property type="nucleotide sequence ID" value="NZ_PXXU01000008.1"/>
</dbReference>
<evidence type="ECO:0000256" key="1">
    <source>
        <dbReference type="SAM" id="SignalP"/>
    </source>
</evidence>
<accession>A0A2P7NXJ8</accession>
<reference evidence="2 3" key="1">
    <citation type="submission" date="2018-03" db="EMBL/GenBank/DDBJ databases">
        <title>Draft genome of Nitrosomonas supralitoralis APG5.</title>
        <authorList>
            <person name="Urakawa H."/>
            <person name="Lopez J.V."/>
        </authorList>
    </citation>
    <scope>NUCLEOTIDE SEQUENCE [LARGE SCALE GENOMIC DNA]</scope>
    <source>
        <strain evidence="2 3">APG5</strain>
    </source>
</reference>
<sequence length="216" mass="23713">MKIMQGLALTLFSLLLHSYTLATSIVYDGFNCLNAVDANDPTPGITRVQSKFEVIEIVGEGIYRLSLTGGIPRFVNNNQNVCIDGATAIGYSGIPDVDGFPRPLESIDATAYFNGQELVIVISSMYTDLSATRSNPFLPFATSKIFAITNTLILEFNSDSASFKLKKIISNRGFTQTKESRNLIPFLETILPSFNETPQDKPRILTPASNIDFSLQ</sequence>
<proteinExistence type="predicted"/>
<organism evidence="2 3">
    <name type="scientific">Nitrosomonas supralitoralis</name>
    <dbReference type="NCBI Taxonomy" id="2116706"/>
    <lineage>
        <taxon>Bacteria</taxon>
        <taxon>Pseudomonadati</taxon>
        <taxon>Pseudomonadota</taxon>
        <taxon>Betaproteobacteria</taxon>
        <taxon>Nitrosomonadales</taxon>
        <taxon>Nitrosomonadaceae</taxon>
        <taxon>Nitrosomonas</taxon>
    </lineage>
</organism>
<dbReference type="EMBL" id="PXXU01000008">
    <property type="protein sequence ID" value="PSJ18177.1"/>
    <property type="molecule type" value="Genomic_DNA"/>
</dbReference>
<feature type="signal peptide" evidence="1">
    <location>
        <begin position="1"/>
        <end position="22"/>
    </location>
</feature>
<dbReference type="Proteomes" id="UP000241912">
    <property type="component" value="Unassembled WGS sequence"/>
</dbReference>
<evidence type="ECO:0000313" key="3">
    <source>
        <dbReference type="Proteomes" id="UP000241912"/>
    </source>
</evidence>
<protein>
    <submittedName>
        <fullName evidence="2">Uncharacterized protein</fullName>
    </submittedName>
</protein>
<dbReference type="OrthoDB" id="8545835at2"/>
<name>A0A2P7NXJ8_9PROT</name>
<comment type="caution">
    <text evidence="2">The sequence shown here is derived from an EMBL/GenBank/DDBJ whole genome shotgun (WGS) entry which is preliminary data.</text>
</comment>
<keyword evidence="3" id="KW-1185">Reference proteome</keyword>
<gene>
    <name evidence="2" type="ORF">C7H79_03930</name>
</gene>
<dbReference type="AlphaFoldDB" id="A0A2P7NXJ8"/>
<keyword evidence="1" id="KW-0732">Signal</keyword>
<evidence type="ECO:0000313" key="2">
    <source>
        <dbReference type="EMBL" id="PSJ18177.1"/>
    </source>
</evidence>